<dbReference type="InterPro" id="IPR039396">
    <property type="entry name" value="Deltex_C"/>
</dbReference>
<comment type="catalytic activity">
    <reaction evidence="4">
        <text>S-ubiquitinyl-[E2 ubiquitin-conjugating enzyme]-L-cysteine + [acceptor protein]-L-lysine = [E2 ubiquitin-conjugating enzyme]-L-cysteine + N(6)-ubiquitinyl-[acceptor protein]-L-lysine.</text>
        <dbReference type="EC" id="2.3.2.27"/>
    </reaction>
</comment>
<protein>
    <recommendedName>
        <fullName evidence="4">E3 ubiquitin-protein ligase</fullName>
        <ecNumber evidence="4">2.3.2.27</ecNumber>
    </recommendedName>
</protein>
<dbReference type="GO" id="GO:0016567">
    <property type="term" value="P:protein ubiquitination"/>
    <property type="evidence" value="ECO:0007669"/>
    <property type="project" value="UniProtKB-UniRule"/>
</dbReference>
<dbReference type="InterPro" id="IPR039398">
    <property type="entry name" value="Deltex_fam"/>
</dbReference>
<organism evidence="7 8">
    <name type="scientific">Pan troglodytes</name>
    <name type="common">Chimpanzee</name>
    <dbReference type="NCBI Taxonomy" id="9598"/>
    <lineage>
        <taxon>Eukaryota</taxon>
        <taxon>Metazoa</taxon>
        <taxon>Chordata</taxon>
        <taxon>Craniata</taxon>
        <taxon>Vertebrata</taxon>
        <taxon>Euteleostomi</taxon>
        <taxon>Mammalia</taxon>
        <taxon>Eutheria</taxon>
        <taxon>Euarchontoglires</taxon>
        <taxon>Primates</taxon>
        <taxon>Haplorrhini</taxon>
        <taxon>Catarrhini</taxon>
        <taxon>Hominidae</taxon>
        <taxon>Pan</taxon>
    </lineage>
</organism>
<dbReference type="FunFam" id="3.30.720.50:FF:000005">
    <property type="entry name" value="Probable E3 ubiquitin-protein ligase DTX2"/>
    <property type="match status" value="1"/>
</dbReference>
<dbReference type="Pfam" id="PF13589">
    <property type="entry name" value="HATPase_c_3"/>
    <property type="match status" value="1"/>
</dbReference>
<dbReference type="UniPathway" id="UPA00143"/>
<dbReference type="InterPro" id="IPR004170">
    <property type="entry name" value="WWE_dom"/>
</dbReference>
<feature type="compositionally biased region" description="Polar residues" evidence="5">
    <location>
        <begin position="274"/>
        <end position="285"/>
    </location>
</feature>
<comment type="subcellular location">
    <subcellularLocation>
        <location evidence="4">Cytoplasm</location>
    </subcellularLocation>
</comment>
<keyword evidence="4" id="KW-0862">Zinc</keyword>
<dbReference type="Gene3D" id="3.30.40.10">
    <property type="entry name" value="Zinc/RING finger domain, C3HC4 (zinc finger)"/>
    <property type="match status" value="1"/>
</dbReference>
<dbReference type="EC" id="2.3.2.27" evidence="4"/>
<gene>
    <name evidence="7" type="ORF">CK820_G0056543</name>
</gene>
<feature type="domain" description="WWE" evidence="6">
    <location>
        <begin position="98"/>
        <end position="174"/>
    </location>
</feature>
<accession>A0A2J8IK24</accession>
<feature type="non-terminal residue" evidence="7">
    <location>
        <position position="554"/>
    </location>
</feature>
<evidence type="ECO:0000256" key="2">
    <source>
        <dbReference type="ARBA" id="ARBA00022737"/>
    </source>
</evidence>
<comment type="caution">
    <text evidence="7">The sequence shown here is derived from an EMBL/GenBank/DDBJ whole genome shotgun (WGS) entry which is preliminary data.</text>
</comment>
<comment type="similarity">
    <text evidence="4">Belongs to the Deltex family.</text>
</comment>
<proteinExistence type="inferred from homology"/>
<dbReference type="SMART" id="SM00678">
    <property type="entry name" value="WWE"/>
    <property type="match status" value="2"/>
</dbReference>
<dbReference type="SUPFAM" id="SSF55874">
    <property type="entry name" value="ATPase domain of HSP90 chaperone/DNA topoisomerase II/histidine kinase"/>
    <property type="match status" value="1"/>
</dbReference>
<dbReference type="AlphaFoldDB" id="A0A2J8IK24"/>
<dbReference type="FunFam" id="3.30.40.10:FF:000097">
    <property type="entry name" value="E3 ubiquitin-protein ligase DTX4"/>
    <property type="match status" value="1"/>
</dbReference>
<dbReference type="GO" id="GO:0005737">
    <property type="term" value="C:cytoplasm"/>
    <property type="evidence" value="ECO:0007669"/>
    <property type="project" value="UniProtKB-SubCell"/>
</dbReference>
<dbReference type="Pfam" id="PF02825">
    <property type="entry name" value="WWE"/>
    <property type="match status" value="2"/>
</dbReference>
<dbReference type="Gene3D" id="3.30.565.10">
    <property type="entry name" value="Histidine kinase-like ATPase, C-terminal domain"/>
    <property type="match status" value="1"/>
</dbReference>
<keyword evidence="4" id="KW-0808">Transferase</keyword>
<dbReference type="Pfam" id="PF18102">
    <property type="entry name" value="DTC"/>
    <property type="match status" value="1"/>
</dbReference>
<evidence type="ECO:0000313" key="7">
    <source>
        <dbReference type="EMBL" id="PNI10869.1"/>
    </source>
</evidence>
<keyword evidence="3" id="KW-0914">Notch signaling pathway</keyword>
<dbReference type="PANTHER" id="PTHR12622">
    <property type="entry name" value="DELTEX-RELATED"/>
    <property type="match status" value="1"/>
</dbReference>
<evidence type="ECO:0000259" key="6">
    <source>
        <dbReference type="PROSITE" id="PS50918"/>
    </source>
</evidence>
<name>A0A2J8IK24_PANTR</name>
<keyword evidence="4" id="KW-0863">Zinc-finger</keyword>
<dbReference type="SUPFAM" id="SSF57850">
    <property type="entry name" value="RING/U-box"/>
    <property type="match status" value="1"/>
</dbReference>
<feature type="domain" description="WWE" evidence="6">
    <location>
        <begin position="8"/>
        <end position="97"/>
    </location>
</feature>
<keyword evidence="4" id="KW-0479">Metal-binding</keyword>
<dbReference type="GO" id="GO:0007219">
    <property type="term" value="P:Notch signaling pathway"/>
    <property type="evidence" value="ECO:0007669"/>
    <property type="project" value="UniProtKB-KW"/>
</dbReference>
<dbReference type="Proteomes" id="UP000236370">
    <property type="component" value="Unassembled WGS sequence"/>
</dbReference>
<dbReference type="PROSITE" id="PS50918">
    <property type="entry name" value="WWE"/>
    <property type="match status" value="2"/>
</dbReference>
<sequence>MAMAPSPSLVQVYTSPVAVAVWEWQDGLGTWHPYSATVCSFIEQQFVQQKGQRFGLGSMAHSIPLGQADPSLAPYIIDLPSWTQFRQDTGTMWAVWRHLFPQHSAPGRGVVWEWLSNDGSWTAYEASVGDYLEQQVARGNQLVDLAPLGYNYTVNYTTHTQTNKTSSFCRSVRRQAGPPYPVTTIIAPPGHTGVACSCHQFLSGSRTGPVSGRYRHSMTNLPAYLAPQYPPHRTAFVFGTHQAFAPYNKPSLSGARSAPRLNTTNSWGAAPPSLGSQPLYRSSLSHLGPQHLPPGSSTSGAVSASLPSGPSSSPGSVPATVPVQMPKPSRVQQALAGATPKPEPEPEQVIKNYTEELKVPPDEDCIICMEKLSTASGYSDVTDSKAIGPLAVGRLTKCSHAFHLLCLLAMYCNGNKGPEHPSPGKPFTARGFPRQCYLPDNAQGRKLLTDGHYMTLPLSLDQLPCDDPWRAAEAPPCCSTEPAKAIKPIDRKSVHQICSGPVVLSLSTAVKELVENSLDAGATNIDLKLKDYGVDLIEVSDNGCGVEEENLEGL</sequence>
<evidence type="ECO:0000313" key="8">
    <source>
        <dbReference type="Proteomes" id="UP000236370"/>
    </source>
</evidence>
<dbReference type="InterPro" id="IPR037197">
    <property type="entry name" value="WWE_dom_sf"/>
</dbReference>
<dbReference type="GO" id="GO:0008270">
    <property type="term" value="F:zinc ion binding"/>
    <property type="evidence" value="ECO:0007669"/>
    <property type="project" value="UniProtKB-KW"/>
</dbReference>
<dbReference type="GO" id="GO:0061630">
    <property type="term" value="F:ubiquitin protein ligase activity"/>
    <property type="evidence" value="ECO:0007669"/>
    <property type="project" value="UniProtKB-UniRule"/>
</dbReference>
<keyword evidence="2" id="KW-0677">Repeat</keyword>
<evidence type="ECO:0000256" key="1">
    <source>
        <dbReference type="ARBA" id="ARBA00004906"/>
    </source>
</evidence>
<dbReference type="InterPro" id="IPR018123">
    <property type="entry name" value="WWE-dom_subgr"/>
</dbReference>
<dbReference type="EMBL" id="NBAG03001750">
    <property type="protein sequence ID" value="PNI10869.1"/>
    <property type="molecule type" value="Genomic_DNA"/>
</dbReference>
<dbReference type="InterPro" id="IPR036890">
    <property type="entry name" value="HATPase_C_sf"/>
</dbReference>
<keyword evidence="4" id="KW-0963">Cytoplasm</keyword>
<dbReference type="SUPFAM" id="SSF117839">
    <property type="entry name" value="WWE domain"/>
    <property type="match status" value="2"/>
</dbReference>
<feature type="region of interest" description="Disordered" evidence="5">
    <location>
        <begin position="251"/>
        <end position="346"/>
    </location>
</feature>
<dbReference type="InterPro" id="IPR013083">
    <property type="entry name" value="Znf_RING/FYVE/PHD"/>
</dbReference>
<evidence type="ECO:0000256" key="3">
    <source>
        <dbReference type="ARBA" id="ARBA00022976"/>
    </source>
</evidence>
<evidence type="ECO:0000256" key="4">
    <source>
        <dbReference type="RuleBase" id="RU367105"/>
    </source>
</evidence>
<dbReference type="Gene3D" id="3.30.720.50">
    <property type="match status" value="2"/>
</dbReference>
<comment type="pathway">
    <text evidence="1 4">Protein modification; protein ubiquitination.</text>
</comment>
<reference evidence="7 8" key="1">
    <citation type="submission" date="2017-12" db="EMBL/GenBank/DDBJ databases">
        <title>High-resolution comparative analysis of great ape genomes.</title>
        <authorList>
            <person name="Pollen A."/>
            <person name="Hastie A."/>
            <person name="Hormozdiari F."/>
            <person name="Dougherty M."/>
            <person name="Liu R."/>
            <person name="Chaisson M."/>
            <person name="Hoppe E."/>
            <person name="Hill C."/>
            <person name="Pang A."/>
            <person name="Hillier L."/>
            <person name="Baker C."/>
            <person name="Armstrong J."/>
            <person name="Shendure J."/>
            <person name="Paten B."/>
            <person name="Wilson R."/>
            <person name="Chao H."/>
            <person name="Schneider V."/>
            <person name="Ventura M."/>
            <person name="Kronenberg Z."/>
            <person name="Murali S."/>
            <person name="Gordon D."/>
            <person name="Cantsilieris S."/>
            <person name="Munson K."/>
            <person name="Nelson B."/>
            <person name="Raja A."/>
            <person name="Underwood J."/>
            <person name="Diekhans M."/>
            <person name="Fiddes I."/>
            <person name="Haussler D."/>
            <person name="Eichler E."/>
        </authorList>
    </citation>
    <scope>NUCLEOTIDE SEQUENCE [LARGE SCALE GENOMIC DNA]</scope>
    <source>
        <strain evidence="7">Yerkes chimp pedigree #C0471</strain>
    </source>
</reference>
<feature type="compositionally biased region" description="Low complexity" evidence="5">
    <location>
        <begin position="299"/>
        <end position="323"/>
    </location>
</feature>
<evidence type="ECO:0000256" key="5">
    <source>
        <dbReference type="SAM" id="MobiDB-lite"/>
    </source>
</evidence>